<dbReference type="EMBL" id="JACEIK010005642">
    <property type="protein sequence ID" value="MCE0481957.1"/>
    <property type="molecule type" value="Genomic_DNA"/>
</dbReference>
<name>A0ABS8VS27_DATST</name>
<sequence>AKLHLNSQITAVSRMEHPFSYLHLHTTEQPISTMQHPLPLVSYHADGGTKFPAQTTVMFHMLNDFEEEIARLLRAKKGWKEIRITTGQIGAQSIPYCPRKDSATFFLDSHRYCTIVAVILFVKANSRVRHSVPTKKILMATPTGKGGNSSRDGSAKTMVADQITQSIQSTSNLLHLMLQSSPSQAELMKLPKSLFAKAPTIKNTELVLEQLPRVISSLDAHMDNGLQSVPQLKTVMQLLSNIENCQLKTLSKAQAIQQVTESAEQSPEAS</sequence>
<dbReference type="Proteomes" id="UP000823775">
    <property type="component" value="Unassembled WGS sequence"/>
</dbReference>
<evidence type="ECO:0000313" key="2">
    <source>
        <dbReference type="Proteomes" id="UP000823775"/>
    </source>
</evidence>
<gene>
    <name evidence="1" type="ORF">HAX54_040183</name>
</gene>
<evidence type="ECO:0008006" key="3">
    <source>
        <dbReference type="Google" id="ProtNLM"/>
    </source>
</evidence>
<proteinExistence type="predicted"/>
<comment type="caution">
    <text evidence="1">The sequence shown here is derived from an EMBL/GenBank/DDBJ whole genome shotgun (WGS) entry which is preliminary data.</text>
</comment>
<accession>A0ABS8VS27</accession>
<organism evidence="1 2">
    <name type="scientific">Datura stramonium</name>
    <name type="common">Jimsonweed</name>
    <name type="synonym">Common thornapple</name>
    <dbReference type="NCBI Taxonomy" id="4076"/>
    <lineage>
        <taxon>Eukaryota</taxon>
        <taxon>Viridiplantae</taxon>
        <taxon>Streptophyta</taxon>
        <taxon>Embryophyta</taxon>
        <taxon>Tracheophyta</taxon>
        <taxon>Spermatophyta</taxon>
        <taxon>Magnoliopsida</taxon>
        <taxon>eudicotyledons</taxon>
        <taxon>Gunneridae</taxon>
        <taxon>Pentapetalae</taxon>
        <taxon>asterids</taxon>
        <taxon>lamiids</taxon>
        <taxon>Solanales</taxon>
        <taxon>Solanaceae</taxon>
        <taxon>Solanoideae</taxon>
        <taxon>Datureae</taxon>
        <taxon>Datura</taxon>
    </lineage>
</organism>
<feature type="non-terminal residue" evidence="1">
    <location>
        <position position="1"/>
    </location>
</feature>
<keyword evidence="2" id="KW-1185">Reference proteome</keyword>
<protein>
    <recommendedName>
        <fullName evidence="3">Tobamovirus multiplication protein 2B</fullName>
    </recommendedName>
</protein>
<evidence type="ECO:0000313" key="1">
    <source>
        <dbReference type="EMBL" id="MCE0481957.1"/>
    </source>
</evidence>
<reference evidence="1 2" key="1">
    <citation type="journal article" date="2021" name="BMC Genomics">
        <title>Datura genome reveals duplications of psychoactive alkaloid biosynthetic genes and high mutation rate following tissue culture.</title>
        <authorList>
            <person name="Rajewski A."/>
            <person name="Carter-House D."/>
            <person name="Stajich J."/>
            <person name="Litt A."/>
        </authorList>
    </citation>
    <scope>NUCLEOTIDE SEQUENCE [LARGE SCALE GENOMIC DNA]</scope>
    <source>
        <strain evidence="1">AR-01</strain>
    </source>
</reference>